<name>A0A4R5BNN2_9ACTN</name>
<dbReference type="SMART" id="SM00822">
    <property type="entry name" value="PKS_KR"/>
    <property type="match status" value="1"/>
</dbReference>
<evidence type="ECO:0000256" key="2">
    <source>
        <dbReference type="ARBA" id="ARBA00023002"/>
    </source>
</evidence>
<evidence type="ECO:0000313" key="5">
    <source>
        <dbReference type="EMBL" id="TDD86973.1"/>
    </source>
</evidence>
<dbReference type="PANTHER" id="PTHR24321">
    <property type="entry name" value="DEHYDROGENASES, SHORT CHAIN"/>
    <property type="match status" value="1"/>
</dbReference>
<dbReference type="GO" id="GO:0016491">
    <property type="term" value="F:oxidoreductase activity"/>
    <property type="evidence" value="ECO:0007669"/>
    <property type="project" value="UniProtKB-KW"/>
</dbReference>
<dbReference type="PANTHER" id="PTHR24321:SF8">
    <property type="entry name" value="ESTRADIOL 17-BETA-DEHYDROGENASE 8-RELATED"/>
    <property type="match status" value="1"/>
</dbReference>
<dbReference type="PROSITE" id="PS00061">
    <property type="entry name" value="ADH_SHORT"/>
    <property type="match status" value="1"/>
</dbReference>
<evidence type="ECO:0000259" key="4">
    <source>
        <dbReference type="SMART" id="SM00822"/>
    </source>
</evidence>
<dbReference type="FunFam" id="3.40.50.720:FF:000084">
    <property type="entry name" value="Short-chain dehydrogenase reductase"/>
    <property type="match status" value="1"/>
</dbReference>
<evidence type="ECO:0000256" key="1">
    <source>
        <dbReference type="ARBA" id="ARBA00006484"/>
    </source>
</evidence>
<dbReference type="InterPro" id="IPR036291">
    <property type="entry name" value="NAD(P)-bd_dom_sf"/>
</dbReference>
<dbReference type="OrthoDB" id="7064009at2"/>
<dbReference type="InterPro" id="IPR057326">
    <property type="entry name" value="KR_dom"/>
</dbReference>
<keyword evidence="2" id="KW-0560">Oxidoreductase</keyword>
<comment type="similarity">
    <text evidence="1">Belongs to the short-chain dehydrogenases/reductases (SDR) family.</text>
</comment>
<dbReference type="EMBL" id="SMKU01000076">
    <property type="protein sequence ID" value="TDD86973.1"/>
    <property type="molecule type" value="Genomic_DNA"/>
</dbReference>
<gene>
    <name evidence="5" type="ORF">E1298_16830</name>
</gene>
<dbReference type="Proteomes" id="UP000294513">
    <property type="component" value="Unassembled WGS sequence"/>
</dbReference>
<dbReference type="PRINTS" id="PR00081">
    <property type="entry name" value="GDHRDH"/>
</dbReference>
<sequence length="255" mass="25860">MTARFDGKVVLITGGGGTIARATALAFAREGATVVLAGRDAAALDGAAKEIEAAAASGRVDHVVADVTVPSDAARMVGTVAERHGGLHVAFNNAGIFGAVAPVADLPDDVWADVLNVNLTGVFLSMKHEIAHMREHGGGAIVNAASNIGAHGRRPGMSAYAASKAGVSVLTRTAARDHIADGVRINAISPGASDTPMSFRPGESRADRDARLRTAVPAGRASDPAEVAEAVLWLASDESSFVVGHDMVIDGGTTA</sequence>
<dbReference type="Gene3D" id="3.40.50.720">
    <property type="entry name" value="NAD(P)-binding Rossmann-like Domain"/>
    <property type="match status" value="1"/>
</dbReference>
<dbReference type="InterPro" id="IPR020904">
    <property type="entry name" value="Sc_DH/Rdtase_CS"/>
</dbReference>
<comment type="caution">
    <text evidence="5">The sequence shown here is derived from an EMBL/GenBank/DDBJ whole genome shotgun (WGS) entry which is preliminary data.</text>
</comment>
<dbReference type="SUPFAM" id="SSF51735">
    <property type="entry name" value="NAD(P)-binding Rossmann-fold domains"/>
    <property type="match status" value="1"/>
</dbReference>
<keyword evidence="6" id="KW-1185">Reference proteome</keyword>
<feature type="domain" description="Ketoreductase" evidence="4">
    <location>
        <begin position="8"/>
        <end position="191"/>
    </location>
</feature>
<dbReference type="RefSeq" id="WP_131894233.1">
    <property type="nucleotide sequence ID" value="NZ_SMKU01000076.1"/>
</dbReference>
<reference evidence="5 6" key="1">
    <citation type="submission" date="2019-03" db="EMBL/GenBank/DDBJ databases">
        <title>Draft genome sequences of novel Actinobacteria.</title>
        <authorList>
            <person name="Sahin N."/>
            <person name="Ay H."/>
            <person name="Saygin H."/>
        </authorList>
    </citation>
    <scope>NUCLEOTIDE SEQUENCE [LARGE SCALE GENOMIC DNA]</scope>
    <source>
        <strain evidence="5 6">H3C3</strain>
    </source>
</reference>
<evidence type="ECO:0000256" key="3">
    <source>
        <dbReference type="ARBA" id="ARBA00023027"/>
    </source>
</evidence>
<keyword evidence="3" id="KW-0520">NAD</keyword>
<proteinExistence type="inferred from homology"/>
<organism evidence="5 6">
    <name type="scientific">Actinomadura rubrisoli</name>
    <dbReference type="NCBI Taxonomy" id="2530368"/>
    <lineage>
        <taxon>Bacteria</taxon>
        <taxon>Bacillati</taxon>
        <taxon>Actinomycetota</taxon>
        <taxon>Actinomycetes</taxon>
        <taxon>Streptosporangiales</taxon>
        <taxon>Thermomonosporaceae</taxon>
        <taxon>Actinomadura</taxon>
    </lineage>
</organism>
<dbReference type="InterPro" id="IPR002347">
    <property type="entry name" value="SDR_fam"/>
</dbReference>
<dbReference type="Pfam" id="PF13561">
    <property type="entry name" value="adh_short_C2"/>
    <property type="match status" value="1"/>
</dbReference>
<accession>A0A4R5BNN2</accession>
<protein>
    <submittedName>
        <fullName evidence="5">SDR family oxidoreductase</fullName>
    </submittedName>
</protein>
<dbReference type="AlphaFoldDB" id="A0A4R5BNN2"/>
<evidence type="ECO:0000313" key="6">
    <source>
        <dbReference type="Proteomes" id="UP000294513"/>
    </source>
</evidence>
<dbReference type="PRINTS" id="PR00080">
    <property type="entry name" value="SDRFAMILY"/>
</dbReference>
<dbReference type="CDD" id="cd05233">
    <property type="entry name" value="SDR_c"/>
    <property type="match status" value="1"/>
</dbReference>